<dbReference type="PROSITE" id="PS00028">
    <property type="entry name" value="ZINC_FINGER_C2H2_1"/>
    <property type="match status" value="7"/>
</dbReference>
<dbReference type="PROSITE" id="PS50157">
    <property type="entry name" value="ZINC_FINGER_C2H2_2"/>
    <property type="match status" value="6"/>
</dbReference>
<comment type="similarity">
    <text evidence="2">Belongs to the krueppel C2H2-type zinc-finger protein family.</text>
</comment>
<dbReference type="FunFam" id="3.30.160.60:FF:001732">
    <property type="entry name" value="Zgc:162936"/>
    <property type="match status" value="1"/>
</dbReference>
<dbReference type="InterPro" id="IPR036236">
    <property type="entry name" value="Znf_C2H2_sf"/>
</dbReference>
<dbReference type="EMBL" id="OX597818">
    <property type="protein sequence ID" value="CAI9722877.1"/>
    <property type="molecule type" value="Genomic_DNA"/>
</dbReference>
<reference evidence="14" key="1">
    <citation type="submission" date="2023-08" db="EMBL/GenBank/DDBJ databases">
        <authorList>
            <person name="Alioto T."/>
            <person name="Alioto T."/>
            <person name="Gomez Garrido J."/>
        </authorList>
    </citation>
    <scope>NUCLEOTIDE SEQUENCE</scope>
</reference>
<evidence type="ECO:0000256" key="4">
    <source>
        <dbReference type="ARBA" id="ARBA00022737"/>
    </source>
</evidence>
<dbReference type="FunFam" id="3.30.160.60:FF:000446">
    <property type="entry name" value="Zinc finger protein"/>
    <property type="match status" value="1"/>
</dbReference>
<protein>
    <submittedName>
        <fullName evidence="14">Finger 226-like</fullName>
    </submittedName>
</protein>
<dbReference type="GO" id="GO:0003690">
    <property type="term" value="F:double-stranded DNA binding"/>
    <property type="evidence" value="ECO:0007669"/>
    <property type="project" value="UniProtKB-ARBA"/>
</dbReference>
<evidence type="ECO:0000256" key="2">
    <source>
        <dbReference type="ARBA" id="ARBA00006991"/>
    </source>
</evidence>
<keyword evidence="9" id="KW-0804">Transcription</keyword>
<sequence length="817" mass="91247">MASTVDRFTDVNLTDYMDVVTTYKCRFCNFSCNQPQEIGIHVRNVHIKTTPSKLSTISNMPDIEQAESSSGDVTVEEETIPDLSKTQSVAVSQEASSLSDVDSVSLIEKSDAGSLIELASNHQQVIFTQGSLNEPQMIPTHNDILSTGNIVPSYIPLEATTTVEDSLTFVNESEINSQAISQFSVAASDDFSEPNIEGDDVLTKELFLCGQCRIGFNSIEECKSHIVQVHNILPHNEDNQLPGEPVNRVSVGTQVVSTKKKPGRKRKNPLPQRSSSPVSDKDWEEDENSEWYSRKGRSRRKIRPPKALKDDYYLGKKKRKNKDTNVLTEGYSLKCNLQGCFAKFKKDQSLKIHIACHKKDANRSFFECNMCAVEFLLWKHLRMHLWRCHSIDTDLFACENCEFKTDTTHKLLIHKEIHSDQRPYTCDICWKGFKQFSQMRNHQMIHAEHQSNDADRWYTTKQCDICKRTFANQKCLSKHVQAVHSKIKPYVCSYCGHSTARKAMLQLHLRIHTGEKPFKCDVCQYATGDHNSLRRHKMRHSGLRPYKCQYCSYSCIQAISLKTHMKNKHPDSSGIYHCDICNYRTVNATSFTNHVSDHKYGLIDVQEGTNTTTNTATTTTTTATLSTTTSTTTTETTTNSTVLSSSNNKSILQKVNDPSNGEIQTQLAPVENSVSNLSADDIIKMAQTGNNLVSTDLTAAELIYAIATNSLPQDSQMLTGMQATINTSSKQGISTHTITLHLPPSQSQIASDESSDQRNAGHTLLMVQPLELCSVNGDGNSQTLPAEDIRVNFQPAESSVTATEVVLASDDKIITAE</sequence>
<dbReference type="GO" id="GO:0005634">
    <property type="term" value="C:nucleus"/>
    <property type="evidence" value="ECO:0007669"/>
    <property type="project" value="UniProtKB-SubCell"/>
</dbReference>
<dbReference type="Pfam" id="PF00096">
    <property type="entry name" value="zf-C2H2"/>
    <property type="match status" value="2"/>
</dbReference>
<feature type="domain" description="C2H2-type" evidence="13">
    <location>
        <begin position="396"/>
        <end position="423"/>
    </location>
</feature>
<evidence type="ECO:0000256" key="1">
    <source>
        <dbReference type="ARBA" id="ARBA00004123"/>
    </source>
</evidence>
<feature type="compositionally biased region" description="Basic residues" evidence="12">
    <location>
        <begin position="258"/>
        <end position="268"/>
    </location>
</feature>
<dbReference type="GO" id="GO:0045893">
    <property type="term" value="P:positive regulation of DNA-templated transcription"/>
    <property type="evidence" value="ECO:0007669"/>
    <property type="project" value="UniProtKB-ARBA"/>
</dbReference>
<dbReference type="GO" id="GO:0008270">
    <property type="term" value="F:zinc ion binding"/>
    <property type="evidence" value="ECO:0007669"/>
    <property type="project" value="UniProtKB-KW"/>
</dbReference>
<keyword evidence="10" id="KW-0539">Nucleus</keyword>
<evidence type="ECO:0000256" key="8">
    <source>
        <dbReference type="ARBA" id="ARBA00023125"/>
    </source>
</evidence>
<keyword evidence="15" id="KW-1185">Reference proteome</keyword>
<dbReference type="GO" id="GO:0005694">
    <property type="term" value="C:chromosome"/>
    <property type="evidence" value="ECO:0007669"/>
    <property type="project" value="UniProtKB-ARBA"/>
</dbReference>
<organism evidence="14 15">
    <name type="scientific">Octopus vulgaris</name>
    <name type="common">Common octopus</name>
    <dbReference type="NCBI Taxonomy" id="6645"/>
    <lineage>
        <taxon>Eukaryota</taxon>
        <taxon>Metazoa</taxon>
        <taxon>Spiralia</taxon>
        <taxon>Lophotrochozoa</taxon>
        <taxon>Mollusca</taxon>
        <taxon>Cephalopoda</taxon>
        <taxon>Coleoidea</taxon>
        <taxon>Octopodiformes</taxon>
        <taxon>Octopoda</taxon>
        <taxon>Incirrata</taxon>
        <taxon>Octopodidae</taxon>
        <taxon>Octopus</taxon>
    </lineage>
</organism>
<evidence type="ECO:0000256" key="3">
    <source>
        <dbReference type="ARBA" id="ARBA00022723"/>
    </source>
</evidence>
<evidence type="ECO:0000259" key="13">
    <source>
        <dbReference type="PROSITE" id="PS50157"/>
    </source>
</evidence>
<evidence type="ECO:0000256" key="11">
    <source>
        <dbReference type="PROSITE-ProRule" id="PRU00042"/>
    </source>
</evidence>
<keyword evidence="8" id="KW-0238">DNA-binding</keyword>
<keyword evidence="4" id="KW-0677">Repeat</keyword>
<accession>A0AA36AX57</accession>
<feature type="domain" description="C2H2-type" evidence="13">
    <location>
        <begin position="490"/>
        <end position="517"/>
    </location>
</feature>
<dbReference type="SUPFAM" id="SSF57667">
    <property type="entry name" value="beta-beta-alpha zinc fingers"/>
    <property type="match status" value="4"/>
</dbReference>
<keyword evidence="6" id="KW-0862">Zinc</keyword>
<feature type="domain" description="C2H2-type" evidence="13">
    <location>
        <begin position="461"/>
        <end position="489"/>
    </location>
</feature>
<evidence type="ECO:0000313" key="15">
    <source>
        <dbReference type="Proteomes" id="UP001162480"/>
    </source>
</evidence>
<name>A0AA36AX57_OCTVU</name>
<comment type="subcellular location">
    <subcellularLocation>
        <location evidence="1">Nucleus</location>
    </subcellularLocation>
</comment>
<gene>
    <name evidence="14" type="ORF">OCTVUL_1B029320</name>
</gene>
<dbReference type="InterPro" id="IPR013087">
    <property type="entry name" value="Znf_C2H2_type"/>
</dbReference>
<dbReference type="AlphaFoldDB" id="A0AA36AX57"/>
<keyword evidence="3" id="KW-0479">Metal-binding</keyword>
<dbReference type="Gene3D" id="3.30.160.60">
    <property type="entry name" value="Classic Zinc Finger"/>
    <property type="match status" value="4"/>
</dbReference>
<feature type="domain" description="C2H2-type" evidence="13">
    <location>
        <begin position="424"/>
        <end position="451"/>
    </location>
</feature>
<evidence type="ECO:0000313" key="14">
    <source>
        <dbReference type="EMBL" id="CAI9722877.1"/>
    </source>
</evidence>
<keyword evidence="5 11" id="KW-0863">Zinc-finger</keyword>
<evidence type="ECO:0000256" key="12">
    <source>
        <dbReference type="SAM" id="MobiDB-lite"/>
    </source>
</evidence>
<dbReference type="InterPro" id="IPR050888">
    <property type="entry name" value="ZnF_C2H2-type_TF"/>
</dbReference>
<dbReference type="SMART" id="SM00355">
    <property type="entry name" value="ZnF_C2H2"/>
    <property type="match status" value="11"/>
</dbReference>
<dbReference type="Proteomes" id="UP001162480">
    <property type="component" value="Chromosome 5"/>
</dbReference>
<evidence type="ECO:0000256" key="7">
    <source>
        <dbReference type="ARBA" id="ARBA00023015"/>
    </source>
</evidence>
<dbReference type="GO" id="GO:0006357">
    <property type="term" value="P:regulation of transcription by RNA polymerase II"/>
    <property type="evidence" value="ECO:0007669"/>
    <property type="project" value="UniProtKB-ARBA"/>
</dbReference>
<keyword evidence="7" id="KW-0805">Transcription regulation</keyword>
<feature type="domain" description="C2H2-type" evidence="13">
    <location>
        <begin position="518"/>
        <end position="545"/>
    </location>
</feature>
<dbReference type="GO" id="GO:0043565">
    <property type="term" value="F:sequence-specific DNA binding"/>
    <property type="evidence" value="ECO:0007669"/>
    <property type="project" value="UniProtKB-ARBA"/>
</dbReference>
<dbReference type="FunFam" id="3.30.160.60:FF:001289">
    <property type="entry name" value="Zinc finger protein 574"/>
    <property type="match status" value="1"/>
</dbReference>
<evidence type="ECO:0000256" key="6">
    <source>
        <dbReference type="ARBA" id="ARBA00022833"/>
    </source>
</evidence>
<evidence type="ECO:0000256" key="10">
    <source>
        <dbReference type="ARBA" id="ARBA00023242"/>
    </source>
</evidence>
<evidence type="ECO:0000256" key="5">
    <source>
        <dbReference type="ARBA" id="ARBA00022771"/>
    </source>
</evidence>
<feature type="region of interest" description="Disordered" evidence="12">
    <location>
        <begin position="237"/>
        <end position="301"/>
    </location>
</feature>
<dbReference type="PANTHER" id="PTHR24406">
    <property type="entry name" value="TRANSCRIPTIONAL REPRESSOR CTCFL-RELATED"/>
    <property type="match status" value="1"/>
</dbReference>
<feature type="domain" description="C2H2-type" evidence="13">
    <location>
        <begin position="23"/>
        <end position="51"/>
    </location>
</feature>
<dbReference type="FunFam" id="3.30.160.60:FF:001370">
    <property type="entry name" value="Zinc finger protein"/>
    <property type="match status" value="1"/>
</dbReference>
<proteinExistence type="inferred from homology"/>
<evidence type="ECO:0000256" key="9">
    <source>
        <dbReference type="ARBA" id="ARBA00023163"/>
    </source>
</evidence>